<dbReference type="Gene3D" id="1.10.110.10">
    <property type="entry name" value="Plant lipid-transfer and hydrophobic proteins"/>
    <property type="match status" value="1"/>
</dbReference>
<dbReference type="Proteomes" id="UP001567538">
    <property type="component" value="Unassembled WGS sequence"/>
</dbReference>
<dbReference type="InterPro" id="IPR027923">
    <property type="entry name" value="Hydrophob_seed_dom"/>
</dbReference>
<accession>A0ABD1GXZ0</accession>
<feature type="compositionally biased region" description="Pro residues" evidence="2">
    <location>
        <begin position="56"/>
        <end position="73"/>
    </location>
</feature>
<dbReference type="InterPro" id="IPR051636">
    <property type="entry name" value="Plant_LTP/defense-related"/>
</dbReference>
<dbReference type="Pfam" id="PF14547">
    <property type="entry name" value="Hydrophob_seed"/>
    <property type="match status" value="1"/>
</dbReference>
<protein>
    <submittedName>
        <fullName evidence="5">PEARLI1-like lipid transfer protein 3</fullName>
    </submittedName>
</protein>
<keyword evidence="1 3" id="KW-0732">Signal</keyword>
<dbReference type="InterPro" id="IPR036312">
    <property type="entry name" value="Bifun_inhib/LTP/seed_sf"/>
</dbReference>
<dbReference type="SUPFAM" id="SSF47699">
    <property type="entry name" value="Bifunctional inhibitor/lipid-transfer protein/seed storage 2S albumin"/>
    <property type="match status" value="1"/>
</dbReference>
<evidence type="ECO:0000256" key="2">
    <source>
        <dbReference type="SAM" id="MobiDB-lite"/>
    </source>
</evidence>
<name>A0ABD1GXZ0_SALDI</name>
<dbReference type="CDD" id="cd01958">
    <property type="entry name" value="HPS_like"/>
    <property type="match status" value="1"/>
</dbReference>
<evidence type="ECO:0000256" key="3">
    <source>
        <dbReference type="SAM" id="SignalP"/>
    </source>
</evidence>
<gene>
    <name evidence="5" type="ORF">AAHA92_17175</name>
</gene>
<dbReference type="EMBL" id="JBEAFC010000007">
    <property type="protein sequence ID" value="KAL1549019.1"/>
    <property type="molecule type" value="Genomic_DNA"/>
</dbReference>
<evidence type="ECO:0000313" key="6">
    <source>
        <dbReference type="Proteomes" id="UP001567538"/>
    </source>
</evidence>
<comment type="caution">
    <text evidence="5">The sequence shown here is derived from an EMBL/GenBank/DDBJ whole genome shotgun (WGS) entry which is preliminary data.</text>
</comment>
<reference evidence="5 6" key="1">
    <citation type="submission" date="2024-06" db="EMBL/GenBank/DDBJ databases">
        <title>A chromosome level genome sequence of Diviner's sage (Salvia divinorum).</title>
        <authorList>
            <person name="Ford S.A."/>
            <person name="Ro D.-K."/>
            <person name="Ness R.W."/>
            <person name="Phillips M.A."/>
        </authorList>
    </citation>
    <scope>NUCLEOTIDE SEQUENCE [LARGE SCALE GENOMIC DNA]</scope>
    <source>
        <strain evidence="5">SAF-2024a</strain>
        <tissue evidence="5">Leaf</tissue>
    </source>
</reference>
<feature type="domain" description="Bifunctional inhibitor/plant lipid transfer protein/seed storage helical" evidence="4">
    <location>
        <begin position="80"/>
        <end position="162"/>
    </location>
</feature>
<evidence type="ECO:0000259" key="4">
    <source>
        <dbReference type="SMART" id="SM00499"/>
    </source>
</evidence>
<dbReference type="InterPro" id="IPR016140">
    <property type="entry name" value="Bifunc_inhib/LTP/seed_store"/>
</dbReference>
<dbReference type="PANTHER" id="PTHR31731">
    <property type="match status" value="1"/>
</dbReference>
<feature type="region of interest" description="Disordered" evidence="2">
    <location>
        <begin position="30"/>
        <end position="80"/>
    </location>
</feature>
<keyword evidence="6" id="KW-1185">Reference proteome</keyword>
<organism evidence="5 6">
    <name type="scientific">Salvia divinorum</name>
    <name type="common">Maria pastora</name>
    <name type="synonym">Diviner's sage</name>
    <dbReference type="NCBI Taxonomy" id="28513"/>
    <lineage>
        <taxon>Eukaryota</taxon>
        <taxon>Viridiplantae</taxon>
        <taxon>Streptophyta</taxon>
        <taxon>Embryophyta</taxon>
        <taxon>Tracheophyta</taxon>
        <taxon>Spermatophyta</taxon>
        <taxon>Magnoliopsida</taxon>
        <taxon>eudicotyledons</taxon>
        <taxon>Gunneridae</taxon>
        <taxon>Pentapetalae</taxon>
        <taxon>asterids</taxon>
        <taxon>lamiids</taxon>
        <taxon>Lamiales</taxon>
        <taxon>Lamiaceae</taxon>
        <taxon>Nepetoideae</taxon>
        <taxon>Mentheae</taxon>
        <taxon>Salviinae</taxon>
        <taxon>Salvia</taxon>
        <taxon>Salvia subgen. Calosphace</taxon>
    </lineage>
</organism>
<dbReference type="SMART" id="SM00499">
    <property type="entry name" value="AAI"/>
    <property type="match status" value="1"/>
</dbReference>
<feature type="chain" id="PRO_5044764419" evidence="3">
    <location>
        <begin position="26"/>
        <end position="174"/>
    </location>
</feature>
<evidence type="ECO:0000256" key="1">
    <source>
        <dbReference type="ARBA" id="ARBA00022729"/>
    </source>
</evidence>
<dbReference type="FunFam" id="1.10.110.10:FF:000003">
    <property type="entry name" value="pEARLI1-like lipid transfer protein 1"/>
    <property type="match status" value="1"/>
</dbReference>
<feature type="signal peptide" evidence="3">
    <location>
        <begin position="1"/>
        <end position="25"/>
    </location>
</feature>
<sequence length="174" mass="18272">MATKRNTSLAFLLLLNLIFFSLTTASTYPIPKTGLRTSPNPKPRTTSSPCAGTPPSQQPGTPPRQPPATPPSQQPGNSSCPRDALKLGICANLLGALLNVTIGTPPVTPCCTLIQGLADLEAAVCLCTVIRANILGINISLPIALTLLLNVCSREVPRDFLCAQAAKLIRSFEA</sequence>
<feature type="compositionally biased region" description="Polar residues" evidence="2">
    <location>
        <begin position="35"/>
        <end position="50"/>
    </location>
</feature>
<evidence type="ECO:0000313" key="5">
    <source>
        <dbReference type="EMBL" id="KAL1549019.1"/>
    </source>
</evidence>
<dbReference type="AlphaFoldDB" id="A0ABD1GXZ0"/>
<proteinExistence type="predicted"/>